<organism evidence="8 9">
    <name type="scientific">Chiloscyllium punctatum</name>
    <name type="common">Brownbanded bambooshark</name>
    <name type="synonym">Hemiscyllium punctatum</name>
    <dbReference type="NCBI Taxonomy" id="137246"/>
    <lineage>
        <taxon>Eukaryota</taxon>
        <taxon>Metazoa</taxon>
        <taxon>Chordata</taxon>
        <taxon>Craniata</taxon>
        <taxon>Vertebrata</taxon>
        <taxon>Chondrichthyes</taxon>
        <taxon>Elasmobranchii</taxon>
        <taxon>Galeomorphii</taxon>
        <taxon>Galeoidea</taxon>
        <taxon>Orectolobiformes</taxon>
        <taxon>Hemiscylliidae</taxon>
        <taxon>Chiloscyllium</taxon>
    </lineage>
</organism>
<evidence type="ECO:0000256" key="5">
    <source>
        <dbReference type="ARBA" id="ARBA00038336"/>
    </source>
</evidence>
<sequence length="497" mass="57977">MVVGDTQEDLLKVKLDWLQCHFTWTPQKENIDLDDMKQRLEDSIEAGVKYQARSYNHLAFINCLQGNCEEAIQNLKEAERILRERHEDEFEKRILVTYGNYAWVYYHMDRLEEAQSYLDKLETVCKLFPEASRFTAMIPEVYGEKGWSLLTTAAQYYEEAKECFTKALEEDPDNIEWNVGYATVLSRLEGFSGTPESWRPMESVTWFRRVLELDPDDSVSMVLLALKLQQGRTNNEALALVEQALEKSPDLPYVLRYAAQFYRNCNNVEKAVELLKRGLEISPHSTFIHHKIGQCYRIKLYRVINYLGSKDPRNPAFQQKVELINKCKYHFEKSFEKRMLTSIKFHLDFAEICLLNEEYDKAQEIYSHLLTLEGIRPENKQAICLAVGLFELNHKNSESNAIRHFLMGMKVNYASKEQKRCRENLERIAARRLRRNPGDSEALGVRGFLNQLDGEKSKAIECFENALEFDPDNDEYLSALCALRLSIEVRNNLPNKN</sequence>
<dbReference type="Pfam" id="PF13181">
    <property type="entry name" value="TPR_8"/>
    <property type="match status" value="2"/>
</dbReference>
<dbReference type="Proteomes" id="UP000287033">
    <property type="component" value="Unassembled WGS sequence"/>
</dbReference>
<dbReference type="Gene3D" id="1.25.40.10">
    <property type="entry name" value="Tetratricopeptide repeat domain"/>
    <property type="match status" value="3"/>
</dbReference>
<keyword evidence="9" id="KW-1185">Reference proteome</keyword>
<dbReference type="STRING" id="137246.A0A401S6F5"/>
<proteinExistence type="inferred from homology"/>
<reference evidence="8 9" key="1">
    <citation type="journal article" date="2018" name="Nat. Ecol. Evol.">
        <title>Shark genomes provide insights into elasmobranch evolution and the origin of vertebrates.</title>
        <authorList>
            <person name="Hara Y"/>
            <person name="Yamaguchi K"/>
            <person name="Onimaru K"/>
            <person name="Kadota M"/>
            <person name="Koyanagi M"/>
            <person name="Keeley SD"/>
            <person name="Tatsumi K"/>
            <person name="Tanaka K"/>
            <person name="Motone F"/>
            <person name="Kageyama Y"/>
            <person name="Nozu R"/>
            <person name="Adachi N"/>
            <person name="Nishimura O"/>
            <person name="Nakagawa R"/>
            <person name="Tanegashima C"/>
            <person name="Kiyatake I"/>
            <person name="Matsumoto R"/>
            <person name="Murakumo K"/>
            <person name="Nishida K"/>
            <person name="Terakita A"/>
            <person name="Kuratani S"/>
            <person name="Sato K"/>
            <person name="Hyodo S Kuraku.S."/>
        </authorList>
    </citation>
    <scope>NUCLEOTIDE SEQUENCE [LARGE SCALE GENOMIC DNA]</scope>
</reference>
<dbReference type="PANTHER" id="PTHR10271:SF0">
    <property type="entry name" value="INTERFERON-INDUCED PROTEIN WITH TETRATRICOPEPTIDE REPEATS 5"/>
    <property type="match status" value="1"/>
</dbReference>
<dbReference type="AlphaFoldDB" id="A0A401S6F5"/>
<evidence type="ECO:0000256" key="7">
    <source>
        <dbReference type="SAM" id="Coils"/>
    </source>
</evidence>
<feature type="repeat" description="TPR" evidence="6">
    <location>
        <begin position="252"/>
        <end position="285"/>
    </location>
</feature>
<name>A0A401S6F5_CHIPU</name>
<keyword evidence="4" id="KW-0391">Immunity</keyword>
<evidence type="ECO:0008006" key="10">
    <source>
        <dbReference type="Google" id="ProtNLM"/>
    </source>
</evidence>
<keyword evidence="7" id="KW-0175">Coiled coil</keyword>
<evidence type="ECO:0000256" key="3">
    <source>
        <dbReference type="ARBA" id="ARBA00022803"/>
    </source>
</evidence>
<feature type="repeat" description="TPR" evidence="6">
    <location>
        <begin position="440"/>
        <end position="473"/>
    </location>
</feature>
<dbReference type="GO" id="GO:0005829">
    <property type="term" value="C:cytosol"/>
    <property type="evidence" value="ECO:0007669"/>
    <property type="project" value="TreeGrafter"/>
</dbReference>
<dbReference type="Pfam" id="PF14559">
    <property type="entry name" value="TPR_19"/>
    <property type="match status" value="1"/>
</dbReference>
<gene>
    <name evidence="8" type="ORF">chiPu_0004390</name>
</gene>
<dbReference type="PROSITE" id="PS50005">
    <property type="entry name" value="TPR"/>
    <property type="match status" value="2"/>
</dbReference>
<protein>
    <recommendedName>
        <fullName evidence="10">Interferon-induced protein with tetratricopeptide repeats 5</fullName>
    </recommendedName>
</protein>
<dbReference type="InterPro" id="IPR011990">
    <property type="entry name" value="TPR-like_helical_dom_sf"/>
</dbReference>
<dbReference type="PANTHER" id="PTHR10271">
    <property type="entry name" value="INTERFERON-INDUCED PROTEIN WITH TETRATRICOPEPTIDE REPEATS"/>
    <property type="match status" value="1"/>
</dbReference>
<dbReference type="OMA" id="CEKGWSL"/>
<keyword evidence="3 6" id="KW-0802">TPR repeat</keyword>
<comment type="caution">
    <text evidence="8">The sequence shown here is derived from an EMBL/GenBank/DDBJ whole genome shotgun (WGS) entry which is preliminary data.</text>
</comment>
<accession>A0A401S6F5</accession>
<dbReference type="EMBL" id="BEZZ01000106">
    <property type="protein sequence ID" value="GCC25976.1"/>
    <property type="molecule type" value="Genomic_DNA"/>
</dbReference>
<keyword evidence="1" id="KW-0399">Innate immunity</keyword>
<dbReference type="FunFam" id="1.25.40.10:FF:000036">
    <property type="entry name" value="interferon-induced protein with tetratricopeptide repeats 5"/>
    <property type="match status" value="1"/>
</dbReference>
<dbReference type="SUPFAM" id="SSF48452">
    <property type="entry name" value="TPR-like"/>
    <property type="match status" value="2"/>
</dbReference>
<dbReference type="SMART" id="SM00028">
    <property type="entry name" value="TPR"/>
    <property type="match status" value="7"/>
</dbReference>
<dbReference type="GO" id="GO:0045087">
    <property type="term" value="P:innate immune response"/>
    <property type="evidence" value="ECO:0007669"/>
    <property type="project" value="UniProtKB-KW"/>
</dbReference>
<evidence type="ECO:0000313" key="8">
    <source>
        <dbReference type="EMBL" id="GCC25976.1"/>
    </source>
</evidence>
<dbReference type="InterPro" id="IPR019734">
    <property type="entry name" value="TPR_rpt"/>
</dbReference>
<evidence type="ECO:0000313" key="9">
    <source>
        <dbReference type="Proteomes" id="UP000287033"/>
    </source>
</evidence>
<evidence type="ECO:0000256" key="4">
    <source>
        <dbReference type="ARBA" id="ARBA00022859"/>
    </source>
</evidence>
<evidence type="ECO:0000256" key="6">
    <source>
        <dbReference type="PROSITE-ProRule" id="PRU00339"/>
    </source>
</evidence>
<evidence type="ECO:0000256" key="1">
    <source>
        <dbReference type="ARBA" id="ARBA00022588"/>
    </source>
</evidence>
<dbReference type="GO" id="GO:0051607">
    <property type="term" value="P:defense response to virus"/>
    <property type="evidence" value="ECO:0007669"/>
    <property type="project" value="TreeGrafter"/>
</dbReference>
<comment type="similarity">
    <text evidence="5">Belongs to the IFIT family.</text>
</comment>
<feature type="coiled-coil region" evidence="7">
    <location>
        <begin position="61"/>
        <end position="88"/>
    </location>
</feature>
<keyword evidence="2" id="KW-0677">Repeat</keyword>
<dbReference type="OrthoDB" id="10043504at2759"/>
<dbReference type="Pfam" id="PF13424">
    <property type="entry name" value="TPR_12"/>
    <property type="match status" value="1"/>
</dbReference>
<evidence type="ECO:0000256" key="2">
    <source>
        <dbReference type="ARBA" id="ARBA00022737"/>
    </source>
</evidence>